<dbReference type="InterPro" id="IPR015797">
    <property type="entry name" value="NUDIX_hydrolase-like_dom_sf"/>
</dbReference>
<feature type="domain" description="Nudix hydrolase" evidence="7">
    <location>
        <begin position="21"/>
        <end position="152"/>
    </location>
</feature>
<accession>A0A4R1GDN3</accession>
<dbReference type="InterPro" id="IPR045121">
    <property type="entry name" value="CoAse"/>
</dbReference>
<reference evidence="8 9" key="1">
    <citation type="submission" date="2019-03" db="EMBL/GenBank/DDBJ databases">
        <title>Genomic Encyclopedia of Archaeal and Bacterial Type Strains, Phase II (KMG-II): from individual species to whole genera.</title>
        <authorList>
            <person name="Goeker M."/>
        </authorList>
    </citation>
    <scope>NUCLEOTIDE SEQUENCE [LARGE SCALE GENOMIC DNA]</scope>
    <source>
        <strain evidence="8 9">DSM 27697</strain>
    </source>
</reference>
<evidence type="ECO:0000259" key="7">
    <source>
        <dbReference type="PROSITE" id="PS51462"/>
    </source>
</evidence>
<organism evidence="8 9">
    <name type="scientific">Marinobacterium mangrovicola</name>
    <dbReference type="NCBI Taxonomy" id="1476959"/>
    <lineage>
        <taxon>Bacteria</taxon>
        <taxon>Pseudomonadati</taxon>
        <taxon>Pseudomonadota</taxon>
        <taxon>Gammaproteobacteria</taxon>
        <taxon>Oceanospirillales</taxon>
        <taxon>Oceanospirillaceae</taxon>
        <taxon>Marinobacterium</taxon>
    </lineage>
</organism>
<dbReference type="EMBL" id="SMFU01000010">
    <property type="protein sequence ID" value="TCK04931.1"/>
    <property type="molecule type" value="Genomic_DNA"/>
</dbReference>
<proteinExistence type="predicted"/>
<evidence type="ECO:0000256" key="4">
    <source>
        <dbReference type="ARBA" id="ARBA00022801"/>
    </source>
</evidence>
<dbReference type="Proteomes" id="UP000294546">
    <property type="component" value="Unassembled WGS sequence"/>
</dbReference>
<keyword evidence="9" id="KW-1185">Reference proteome</keyword>
<keyword evidence="5" id="KW-0460">Magnesium</keyword>
<gene>
    <name evidence="8" type="ORF">CLV83_3381</name>
</gene>
<dbReference type="SUPFAM" id="SSF55811">
    <property type="entry name" value="Nudix"/>
    <property type="match status" value="1"/>
</dbReference>
<evidence type="ECO:0000256" key="3">
    <source>
        <dbReference type="ARBA" id="ARBA00022723"/>
    </source>
</evidence>
<dbReference type="InterPro" id="IPR000086">
    <property type="entry name" value="NUDIX_hydrolase_dom"/>
</dbReference>
<evidence type="ECO:0000313" key="8">
    <source>
        <dbReference type="EMBL" id="TCK04931.1"/>
    </source>
</evidence>
<dbReference type="AlphaFoldDB" id="A0A4R1GDN3"/>
<dbReference type="Gene3D" id="3.90.79.10">
    <property type="entry name" value="Nucleoside Triphosphate Pyrophosphohydrolase"/>
    <property type="match status" value="1"/>
</dbReference>
<dbReference type="PANTHER" id="PTHR12992:SF11">
    <property type="entry name" value="MITOCHONDRIAL COENZYME A DIPHOSPHATASE NUDT8"/>
    <property type="match status" value="1"/>
</dbReference>
<dbReference type="GO" id="GO:0010945">
    <property type="term" value="F:coenzyme A diphosphatase activity"/>
    <property type="evidence" value="ECO:0007669"/>
    <property type="project" value="InterPro"/>
</dbReference>
<sequence length="199" mass="22367">MLEQLTRRLALHRPWRIRAPGPEAGVLVALTDSDDPEVILTLRAKNLSTHRGEVAFPGGKRDPEDVDVLATALREAEEEVGLLSGQVRIIGSLGQLMSKHRLAVTPWVGIIRPDVHLVANPGEIERIFRVPLRFFIEERALRTDAIPFRGKTHYVPAWEYEGAVIWGLTAYVLVELLNTGFDAGLPMRPRPEHLELEHE</sequence>
<evidence type="ECO:0000256" key="1">
    <source>
        <dbReference type="ARBA" id="ARBA00001936"/>
    </source>
</evidence>
<dbReference type="CDD" id="cd03426">
    <property type="entry name" value="NUDIX_CoAse_Nudt7"/>
    <property type="match status" value="1"/>
</dbReference>
<comment type="cofactor">
    <cofactor evidence="1">
        <name>Mn(2+)</name>
        <dbReference type="ChEBI" id="CHEBI:29035"/>
    </cofactor>
</comment>
<dbReference type="PROSITE" id="PS51462">
    <property type="entry name" value="NUDIX"/>
    <property type="match status" value="1"/>
</dbReference>
<dbReference type="PANTHER" id="PTHR12992">
    <property type="entry name" value="NUDIX HYDROLASE"/>
    <property type="match status" value="1"/>
</dbReference>
<protein>
    <submittedName>
        <fullName evidence="8">NUDIX domain-containing protein</fullName>
    </submittedName>
</protein>
<evidence type="ECO:0000256" key="5">
    <source>
        <dbReference type="ARBA" id="ARBA00022842"/>
    </source>
</evidence>
<comment type="caution">
    <text evidence="8">The sequence shown here is derived from an EMBL/GenBank/DDBJ whole genome shotgun (WGS) entry which is preliminary data.</text>
</comment>
<name>A0A4R1GDN3_9GAMM</name>
<keyword evidence="4" id="KW-0378">Hydrolase</keyword>
<keyword evidence="3" id="KW-0479">Metal-binding</keyword>
<dbReference type="OrthoDB" id="9802805at2"/>
<evidence type="ECO:0000256" key="2">
    <source>
        <dbReference type="ARBA" id="ARBA00001946"/>
    </source>
</evidence>
<evidence type="ECO:0000313" key="9">
    <source>
        <dbReference type="Proteomes" id="UP000294546"/>
    </source>
</evidence>
<evidence type="ECO:0000256" key="6">
    <source>
        <dbReference type="ARBA" id="ARBA00023211"/>
    </source>
</evidence>
<dbReference type="RefSeq" id="WP_132295036.1">
    <property type="nucleotide sequence ID" value="NZ_SMFU01000010.1"/>
</dbReference>
<keyword evidence="6" id="KW-0464">Manganese</keyword>
<dbReference type="GO" id="GO:0046872">
    <property type="term" value="F:metal ion binding"/>
    <property type="evidence" value="ECO:0007669"/>
    <property type="project" value="UniProtKB-KW"/>
</dbReference>
<comment type="cofactor">
    <cofactor evidence="2">
        <name>Mg(2+)</name>
        <dbReference type="ChEBI" id="CHEBI:18420"/>
    </cofactor>
</comment>
<dbReference type="Pfam" id="PF00293">
    <property type="entry name" value="NUDIX"/>
    <property type="match status" value="1"/>
</dbReference>